<dbReference type="Gene3D" id="3.30.530.20">
    <property type="match status" value="1"/>
</dbReference>
<evidence type="ECO:0000259" key="2">
    <source>
        <dbReference type="Pfam" id="PF08327"/>
    </source>
</evidence>
<dbReference type="Proteomes" id="UP001165341">
    <property type="component" value="Unassembled WGS sequence"/>
</dbReference>
<comment type="caution">
    <text evidence="3">The sequence shown here is derived from an EMBL/GenBank/DDBJ whole genome shotgun (WGS) entry which is preliminary data.</text>
</comment>
<name>A0AA41QX17_9MICO</name>
<dbReference type="Pfam" id="PF08327">
    <property type="entry name" value="AHSA1"/>
    <property type="match status" value="1"/>
</dbReference>
<evidence type="ECO:0000313" key="3">
    <source>
        <dbReference type="EMBL" id="MCI4658905.1"/>
    </source>
</evidence>
<comment type="similarity">
    <text evidence="1">Belongs to the AHA1 family.</text>
</comment>
<evidence type="ECO:0000313" key="4">
    <source>
        <dbReference type="Proteomes" id="UP001165341"/>
    </source>
</evidence>
<dbReference type="InterPro" id="IPR023393">
    <property type="entry name" value="START-like_dom_sf"/>
</dbReference>
<keyword evidence="4" id="KW-1185">Reference proteome</keyword>
<dbReference type="InterPro" id="IPR013538">
    <property type="entry name" value="ASHA1/2-like_C"/>
</dbReference>
<dbReference type="AlphaFoldDB" id="A0AA41QX17"/>
<sequence length="157" mass="17201">MSTKINELSVVNADEFTVSRTITIAAPIEKVWAAVTEPQHIARWFPEHATLAPLAVGTTGVFGWSDHGDFPVRIEELDPPRMIAYRWANSNATASTLESGETTVFRFTLEPVDAGTQLTVVESGFDALRDPAASMDSNRGGWNFELDELVAYLEGSE</sequence>
<feature type="domain" description="Activator of Hsp90 ATPase homologue 1/2-like C-terminal" evidence="2">
    <location>
        <begin position="25"/>
        <end position="154"/>
    </location>
</feature>
<proteinExistence type="inferred from homology"/>
<dbReference type="RefSeq" id="WP_134536105.1">
    <property type="nucleotide sequence ID" value="NZ_JALGAR010000003.1"/>
</dbReference>
<accession>A0AA41QX17</accession>
<dbReference type="EMBL" id="JALGAR010000003">
    <property type="protein sequence ID" value="MCI4658905.1"/>
    <property type="molecule type" value="Genomic_DNA"/>
</dbReference>
<dbReference type="CDD" id="cd08898">
    <property type="entry name" value="SRPBCC_CalC_Aha1-like_5"/>
    <property type="match status" value="1"/>
</dbReference>
<reference evidence="3" key="1">
    <citation type="submission" date="2022-03" db="EMBL/GenBank/DDBJ databases">
        <title>Cryobacterium sp. nov. strain ZS14-85, isolated from Antarctic soil.</title>
        <authorList>
            <person name="Li J."/>
            <person name="Niu G."/>
        </authorList>
    </citation>
    <scope>NUCLEOTIDE SEQUENCE</scope>
    <source>
        <strain evidence="3">ZS14-85</strain>
    </source>
</reference>
<gene>
    <name evidence="3" type="ORF">MQH31_13920</name>
</gene>
<protein>
    <submittedName>
        <fullName evidence="3">SRPBCC family protein</fullName>
    </submittedName>
</protein>
<dbReference type="SUPFAM" id="SSF55961">
    <property type="entry name" value="Bet v1-like"/>
    <property type="match status" value="1"/>
</dbReference>
<evidence type="ECO:0000256" key="1">
    <source>
        <dbReference type="ARBA" id="ARBA00006817"/>
    </source>
</evidence>
<organism evidence="3 4">
    <name type="scientific">Cryobacterium zhongshanensis</name>
    <dbReference type="NCBI Taxonomy" id="2928153"/>
    <lineage>
        <taxon>Bacteria</taxon>
        <taxon>Bacillati</taxon>
        <taxon>Actinomycetota</taxon>
        <taxon>Actinomycetes</taxon>
        <taxon>Micrococcales</taxon>
        <taxon>Microbacteriaceae</taxon>
        <taxon>Cryobacterium</taxon>
    </lineage>
</organism>